<dbReference type="STRING" id="451379.A0A0N5AZF5"/>
<evidence type="ECO:0000256" key="6">
    <source>
        <dbReference type="ARBA" id="ARBA00022753"/>
    </source>
</evidence>
<evidence type="ECO:0000256" key="8">
    <source>
        <dbReference type="ARBA" id="ARBA00023136"/>
    </source>
</evidence>
<sequence length="267" mass="29421">MASAGGTIPASLRPISHYVNIAKENASRDPVVYYWCLFYAVQTGMNLDKKSEEAFSYLTSLVTTLEKVIKLAGQEAISQDIVAQAHIENFAMKLFEYADKNDRQSVIKAFYTAGYLIDVLTLFGELDENLVVARKYSKWKAAYICNCLKKGEKPVPGPVGGTSDDLTLETSYANSSQSQSDSNKQPSNAGSNYTDNSRLNVKPVPEPRNLTISSSNVADKTNSDKFNTADILEAQKFAKYAVSALSYEDTKTAIENLEKAMAILKKF</sequence>
<keyword evidence="7" id="KW-0653">Protein transport</keyword>
<feature type="region of interest" description="Disordered" evidence="9">
    <location>
        <begin position="156"/>
        <end position="217"/>
    </location>
</feature>
<dbReference type="AlphaFoldDB" id="A0A0N5AZF5"/>
<dbReference type="Pfam" id="PF18097">
    <property type="entry name" value="Vta1_C"/>
    <property type="match status" value="1"/>
</dbReference>
<dbReference type="GO" id="GO:0010008">
    <property type="term" value="C:endosome membrane"/>
    <property type="evidence" value="ECO:0007669"/>
    <property type="project" value="UniProtKB-SubCell"/>
</dbReference>
<evidence type="ECO:0000256" key="3">
    <source>
        <dbReference type="ARBA" id="ARBA00007895"/>
    </source>
</evidence>
<dbReference type="GO" id="GO:0032511">
    <property type="term" value="P:late endosome to vacuole transport via multivesicular body sorting pathway"/>
    <property type="evidence" value="ECO:0007669"/>
    <property type="project" value="InterPro"/>
</dbReference>
<dbReference type="GO" id="GO:0015031">
    <property type="term" value="P:protein transport"/>
    <property type="evidence" value="ECO:0007669"/>
    <property type="project" value="UniProtKB-KW"/>
</dbReference>
<dbReference type="WBParaSite" id="SMUV_0001038001-mRNA-1">
    <property type="protein sequence ID" value="SMUV_0001038001-mRNA-1"/>
    <property type="gene ID" value="SMUV_0001038001"/>
</dbReference>
<organism evidence="12 13">
    <name type="scientific">Syphacia muris</name>
    <dbReference type="NCBI Taxonomy" id="451379"/>
    <lineage>
        <taxon>Eukaryota</taxon>
        <taxon>Metazoa</taxon>
        <taxon>Ecdysozoa</taxon>
        <taxon>Nematoda</taxon>
        <taxon>Chromadorea</taxon>
        <taxon>Rhabditida</taxon>
        <taxon>Spirurina</taxon>
        <taxon>Oxyuridomorpha</taxon>
        <taxon>Oxyuroidea</taxon>
        <taxon>Oxyuridae</taxon>
        <taxon>Syphacia</taxon>
    </lineage>
</organism>
<evidence type="ECO:0000256" key="5">
    <source>
        <dbReference type="ARBA" id="ARBA00022490"/>
    </source>
</evidence>
<dbReference type="GO" id="GO:0005771">
    <property type="term" value="C:multivesicular body"/>
    <property type="evidence" value="ECO:0007669"/>
    <property type="project" value="TreeGrafter"/>
</dbReference>
<evidence type="ECO:0000256" key="1">
    <source>
        <dbReference type="ARBA" id="ARBA00004481"/>
    </source>
</evidence>
<name>A0A0N5AZF5_9BILA</name>
<proteinExistence type="inferred from homology"/>
<dbReference type="InterPro" id="IPR023175">
    <property type="entry name" value="Vta1/CALS_N_sf"/>
</dbReference>
<keyword evidence="4" id="KW-0813">Transport</keyword>
<keyword evidence="12" id="KW-1185">Reference proteome</keyword>
<dbReference type="Gene3D" id="1.20.5.420">
    <property type="entry name" value="Immunoglobulin FC, subunit C"/>
    <property type="match status" value="1"/>
</dbReference>
<protein>
    <submittedName>
        <fullName evidence="13">Vacuolar protein sorting-associated protein VTA1</fullName>
    </submittedName>
</protein>
<feature type="domain" description="Vta1/callose synthase N-terminal" evidence="10">
    <location>
        <begin position="15"/>
        <end position="149"/>
    </location>
</feature>
<evidence type="ECO:0000256" key="9">
    <source>
        <dbReference type="SAM" id="MobiDB-lite"/>
    </source>
</evidence>
<keyword evidence="8" id="KW-0472">Membrane</keyword>
<feature type="compositionally biased region" description="Polar residues" evidence="9">
    <location>
        <begin position="189"/>
        <end position="199"/>
    </location>
</feature>
<dbReference type="InterPro" id="IPR041212">
    <property type="entry name" value="Vta1_C"/>
</dbReference>
<comment type="similarity">
    <text evidence="3">Belongs to the VTA1 family.</text>
</comment>
<dbReference type="InterPro" id="IPR039431">
    <property type="entry name" value="Vta1/CALS_N"/>
</dbReference>
<evidence type="ECO:0000256" key="7">
    <source>
        <dbReference type="ARBA" id="ARBA00022927"/>
    </source>
</evidence>
<dbReference type="Gene3D" id="1.25.40.270">
    <property type="entry name" value="Vacuolar protein sorting-associated protein vta1"/>
    <property type="match status" value="1"/>
</dbReference>
<dbReference type="PANTHER" id="PTHR46009:SF1">
    <property type="entry name" value="VACUOLAR PROTEIN SORTING-ASSOCIATED PROTEIN VTA1 HOMOLOG"/>
    <property type="match status" value="1"/>
</dbReference>
<feature type="compositionally biased region" description="Low complexity" evidence="9">
    <location>
        <begin position="171"/>
        <end position="188"/>
    </location>
</feature>
<reference evidence="13" key="1">
    <citation type="submission" date="2017-02" db="UniProtKB">
        <authorList>
            <consortium name="WormBaseParasite"/>
        </authorList>
    </citation>
    <scope>IDENTIFICATION</scope>
</reference>
<evidence type="ECO:0000259" key="10">
    <source>
        <dbReference type="Pfam" id="PF04652"/>
    </source>
</evidence>
<dbReference type="InterPro" id="IPR044538">
    <property type="entry name" value="Vta1-like"/>
</dbReference>
<evidence type="ECO:0000256" key="2">
    <source>
        <dbReference type="ARBA" id="ARBA00004496"/>
    </source>
</evidence>
<evidence type="ECO:0000313" key="12">
    <source>
        <dbReference type="Proteomes" id="UP000046393"/>
    </source>
</evidence>
<evidence type="ECO:0000259" key="11">
    <source>
        <dbReference type="Pfam" id="PF18097"/>
    </source>
</evidence>
<comment type="subcellular location">
    <subcellularLocation>
        <location evidence="2">Cytoplasm</location>
    </subcellularLocation>
    <subcellularLocation>
        <location evidence="1">Endosome membrane</location>
        <topology evidence="1">Peripheral membrane protein</topology>
    </subcellularLocation>
</comment>
<evidence type="ECO:0000256" key="4">
    <source>
        <dbReference type="ARBA" id="ARBA00022448"/>
    </source>
</evidence>
<accession>A0A0N5AZF5</accession>
<feature type="domain" description="Vta1 C-terminal" evidence="11">
    <location>
        <begin position="230"/>
        <end position="264"/>
    </location>
</feature>
<dbReference type="Pfam" id="PF04652">
    <property type="entry name" value="Vta1"/>
    <property type="match status" value="1"/>
</dbReference>
<evidence type="ECO:0000313" key="13">
    <source>
        <dbReference type="WBParaSite" id="SMUV_0001038001-mRNA-1"/>
    </source>
</evidence>
<dbReference type="PANTHER" id="PTHR46009">
    <property type="entry name" value="VACUOLAR PROTEIN SORTING-ASSOCIATED PROTEIN VTA1 HOMOLOG"/>
    <property type="match status" value="1"/>
</dbReference>
<keyword evidence="6" id="KW-0967">Endosome</keyword>
<dbReference type="Proteomes" id="UP000046393">
    <property type="component" value="Unplaced"/>
</dbReference>
<keyword evidence="5" id="KW-0963">Cytoplasm</keyword>